<evidence type="ECO:0000256" key="1">
    <source>
        <dbReference type="SAM" id="MobiDB-lite"/>
    </source>
</evidence>
<dbReference type="PROSITE" id="PS00028">
    <property type="entry name" value="ZINC_FINGER_C2H2_1"/>
    <property type="match status" value="1"/>
</dbReference>
<feature type="compositionally biased region" description="Polar residues" evidence="1">
    <location>
        <begin position="582"/>
        <end position="602"/>
    </location>
</feature>
<dbReference type="Pfam" id="PF26082">
    <property type="entry name" value="zf-C2H2_AcuF"/>
    <property type="match status" value="1"/>
</dbReference>
<reference evidence="3" key="1">
    <citation type="submission" date="2021-05" db="EMBL/GenBank/DDBJ databases">
        <title>Comparative genomics of three Colletotrichum scovillei strains and genetic complementation revealed genes involved fungal growth and virulence on chili pepper.</title>
        <authorList>
            <person name="Hsieh D.-K."/>
            <person name="Chuang S.-C."/>
            <person name="Chen C.-Y."/>
            <person name="Chao Y.-T."/>
            <person name="Lu M.-Y.J."/>
            <person name="Lee M.-H."/>
            <person name="Shih M.-C."/>
        </authorList>
    </citation>
    <scope>NUCLEOTIDE SEQUENCE</scope>
    <source>
        <strain evidence="3">Coll-153</strain>
    </source>
</reference>
<dbReference type="InterPro" id="IPR058925">
    <property type="entry name" value="zf-C2H2_AcuF"/>
</dbReference>
<dbReference type="PANTHER" id="PTHR35391">
    <property type="entry name" value="C2H2-TYPE DOMAIN-CONTAINING PROTEIN-RELATED"/>
    <property type="match status" value="1"/>
</dbReference>
<dbReference type="Proteomes" id="UP000699042">
    <property type="component" value="Unassembled WGS sequence"/>
</dbReference>
<evidence type="ECO:0000259" key="2">
    <source>
        <dbReference type="PROSITE" id="PS00028"/>
    </source>
</evidence>
<feature type="compositionally biased region" description="Low complexity" evidence="1">
    <location>
        <begin position="531"/>
        <end position="543"/>
    </location>
</feature>
<sequence length="827" mass="93925">MRSESRRTSARCPPEQRRMNNHPTPATVIFQNQILHLREMAPVIKHNMVDSIANLVLKAKAQFSNLLQIAQGSSSHPSPLKIVRKLEDEQVRFKVWAGNVGAHKTDRSSLEYRLRDTSQLRLLVRKLLTELIENIDDAIKAFKDMESPPSTLDGSSQSHEDIVAELDAIMEVFPDIINCLMRLVIMIQNPTRSDRFSGAKLTDTTEYEHYDIQHVSAKFEGIDDQLAQLLGKANSRRRQYFKYREAHHKKLSHLMDDQADTNRTEILQSTVASSIPDYLKQLSQIDKYDESFSREEMASVTSYEASSIGDPQARSIPDLPKEAYDGPFECQFCFMLVEIRDTHAWRQHVYDDLRPYNCLAEDCITPGREFGKRHQWMEHMLQRHLRVWRCPFDCDRTFNSASQSAAHLETQHRKMVRDDQIDNLVMLSSQPLDEGAKVPCPLCFETMSSLQNYQRHVGKHQRQLALFALPINNDSDEDTSKIGKATEENSGFDSNTDYSENEDELEPELSAAENWEQQVETPPEEQRGHQPAPSTSSSRASSPVRMNEYFVPQDGIDREVITTDVRHHLGDDASVSPGHYENPQTGQVTQGYHITSSSNLTNDMIDDLKADSARWGAERQRRAAQSPAAETSSPDGSLSYPKQYSGLPAPEYQTEIEQEAYSKAKDYSTSALMQKYIEDTDDLQDRLNTGSRDIEQQQTEDILLLPPLRPRVIMASGSKPVHRKVKPIQGDAVLVDHLGNGTQPDVAQADALEPLNSNNKPVKSIPAAWLHDESGADDNLMRDFTPRYPRPFAGKSGVSREEAYEEAEHDDRHRRTTLGFLDLAQRK</sequence>
<keyword evidence="4" id="KW-1185">Reference proteome</keyword>
<feature type="compositionally biased region" description="Polar residues" evidence="1">
    <location>
        <begin position="488"/>
        <end position="498"/>
    </location>
</feature>
<gene>
    <name evidence="3" type="ORF">JMJ77_000917</name>
</gene>
<organism evidence="3 4">
    <name type="scientific">Colletotrichum scovillei</name>
    <dbReference type="NCBI Taxonomy" id="1209932"/>
    <lineage>
        <taxon>Eukaryota</taxon>
        <taxon>Fungi</taxon>
        <taxon>Dikarya</taxon>
        <taxon>Ascomycota</taxon>
        <taxon>Pezizomycotina</taxon>
        <taxon>Sordariomycetes</taxon>
        <taxon>Hypocreomycetidae</taxon>
        <taxon>Glomerellales</taxon>
        <taxon>Glomerellaceae</taxon>
        <taxon>Colletotrichum</taxon>
        <taxon>Colletotrichum acutatum species complex</taxon>
    </lineage>
</organism>
<feature type="region of interest" description="Disordered" evidence="1">
    <location>
        <begin position="1"/>
        <end position="22"/>
    </location>
</feature>
<dbReference type="PANTHER" id="PTHR35391:SF7">
    <property type="entry name" value="C2H2-TYPE DOMAIN-CONTAINING PROTEIN"/>
    <property type="match status" value="1"/>
</dbReference>
<feature type="region of interest" description="Disordered" evidence="1">
    <location>
        <begin position="569"/>
        <end position="653"/>
    </location>
</feature>
<feature type="region of interest" description="Disordered" evidence="1">
    <location>
        <begin position="782"/>
        <end position="827"/>
    </location>
</feature>
<dbReference type="InterPro" id="IPR013087">
    <property type="entry name" value="Znf_C2H2_type"/>
</dbReference>
<feature type="compositionally biased region" description="Basic and acidic residues" evidence="1">
    <location>
        <begin position="478"/>
        <end position="487"/>
    </location>
</feature>
<dbReference type="EMBL" id="JAESDN010000003">
    <property type="protein sequence ID" value="KAG7053837.1"/>
    <property type="molecule type" value="Genomic_DNA"/>
</dbReference>
<evidence type="ECO:0000313" key="3">
    <source>
        <dbReference type="EMBL" id="KAG7053837.1"/>
    </source>
</evidence>
<protein>
    <submittedName>
        <fullName evidence="3">C2H2 type zinc finger domain-containing protein</fullName>
    </submittedName>
</protein>
<feature type="compositionally biased region" description="Polar residues" evidence="1">
    <location>
        <begin position="628"/>
        <end position="642"/>
    </location>
</feature>
<name>A0A9P7RAA6_9PEZI</name>
<comment type="caution">
    <text evidence="3">The sequence shown here is derived from an EMBL/GenBank/DDBJ whole genome shotgun (WGS) entry which is preliminary data.</text>
</comment>
<feature type="compositionally biased region" description="Basic and acidic residues" evidence="1">
    <location>
        <begin position="606"/>
        <end position="621"/>
    </location>
</feature>
<proteinExistence type="predicted"/>
<accession>A0A9P7RAA6</accession>
<feature type="domain" description="C2H2-type" evidence="2">
    <location>
        <begin position="390"/>
        <end position="412"/>
    </location>
</feature>
<dbReference type="AlphaFoldDB" id="A0A9P7RAA6"/>
<dbReference type="SMART" id="SM00355">
    <property type="entry name" value="ZnF_C2H2"/>
    <property type="match status" value="3"/>
</dbReference>
<evidence type="ECO:0000313" key="4">
    <source>
        <dbReference type="Proteomes" id="UP000699042"/>
    </source>
</evidence>
<feature type="region of interest" description="Disordered" evidence="1">
    <location>
        <begin position="473"/>
        <end position="545"/>
    </location>
</feature>